<dbReference type="GO" id="GO:0015087">
    <property type="term" value="F:cobalt ion transmembrane transporter activity"/>
    <property type="evidence" value="ECO:0007669"/>
    <property type="project" value="TreeGrafter"/>
</dbReference>
<feature type="transmembrane region" description="Helical" evidence="12">
    <location>
        <begin position="240"/>
        <end position="259"/>
    </location>
</feature>
<evidence type="ECO:0000256" key="1">
    <source>
        <dbReference type="ARBA" id="ARBA00004651"/>
    </source>
</evidence>
<keyword evidence="5 12" id="KW-0812">Transmembrane</keyword>
<evidence type="ECO:0000256" key="3">
    <source>
        <dbReference type="ARBA" id="ARBA00022448"/>
    </source>
</evidence>
<evidence type="ECO:0000256" key="4">
    <source>
        <dbReference type="ARBA" id="ARBA00022475"/>
    </source>
</evidence>
<dbReference type="Proteomes" id="UP000319499">
    <property type="component" value="Unassembled WGS sequence"/>
</dbReference>
<evidence type="ECO:0000256" key="10">
    <source>
        <dbReference type="ARBA" id="ARBA00034269"/>
    </source>
</evidence>
<evidence type="ECO:0000256" key="11">
    <source>
        <dbReference type="ARBA" id="ARBA00045497"/>
    </source>
</evidence>
<evidence type="ECO:0000256" key="12">
    <source>
        <dbReference type="SAM" id="Phobius"/>
    </source>
</evidence>
<dbReference type="GO" id="GO:0050897">
    <property type="term" value="F:cobalt ion binding"/>
    <property type="evidence" value="ECO:0007669"/>
    <property type="project" value="TreeGrafter"/>
</dbReference>
<evidence type="ECO:0000256" key="7">
    <source>
        <dbReference type="ARBA" id="ARBA00022989"/>
    </source>
</evidence>
<evidence type="ECO:0000256" key="2">
    <source>
        <dbReference type="ARBA" id="ARBA00009765"/>
    </source>
</evidence>
<keyword evidence="6" id="KW-0460">Magnesium</keyword>
<dbReference type="PANTHER" id="PTHR46494:SF1">
    <property type="entry name" value="CORA FAMILY METAL ION TRANSPORTER (EUROFUNG)"/>
    <property type="match status" value="1"/>
</dbReference>
<organism evidence="13 14">
    <name type="scientific">Apibacter muscae</name>
    <dbReference type="NCBI Taxonomy" id="2509004"/>
    <lineage>
        <taxon>Bacteria</taxon>
        <taxon>Pseudomonadati</taxon>
        <taxon>Bacteroidota</taxon>
        <taxon>Flavobacteriia</taxon>
        <taxon>Flavobacteriales</taxon>
        <taxon>Weeksellaceae</taxon>
        <taxon>Apibacter</taxon>
    </lineage>
</organism>
<evidence type="ECO:0000256" key="8">
    <source>
        <dbReference type="ARBA" id="ARBA00023065"/>
    </source>
</evidence>
<dbReference type="GO" id="GO:0015095">
    <property type="term" value="F:magnesium ion transmembrane transporter activity"/>
    <property type="evidence" value="ECO:0007669"/>
    <property type="project" value="TreeGrafter"/>
</dbReference>
<proteinExistence type="inferred from homology"/>
<dbReference type="Gene3D" id="3.30.460.20">
    <property type="entry name" value="CorA soluble domain-like"/>
    <property type="match status" value="1"/>
</dbReference>
<evidence type="ECO:0000313" key="14">
    <source>
        <dbReference type="Proteomes" id="UP000319499"/>
    </source>
</evidence>
<dbReference type="InterPro" id="IPR045861">
    <property type="entry name" value="CorA_cytoplasmic_dom"/>
</dbReference>
<sequence length="297" mass="34537">MPSSNVQQTHYEWIDLQNPNKDELQEITLKYNLNYYNLTDSLEPNHLPKYESGEDINFLIVRIVNINAKKEANIQSITNKIAIFYNDKVIITVHRVKIDFLLDIKLKFVDSNKAKTTLAIIIKILSECLQSYNQALLGTMNKLESYENNLFASKNTSVSLKNIYSLKRKTSLCSKLLILSDNVICALKPNKSEKPEFQDLKDLYTKLTTLHEQVSDDLNNLLNLYISLSSQKTNEIMKTLTIFSIFFMPLTFIAGIYGMNFSHMPELQSRWGYPIIMIVMVVITILIYFWLKRKKWL</sequence>
<dbReference type="FunFam" id="1.20.58.340:FF:000004">
    <property type="entry name" value="Magnesium transport protein CorA"/>
    <property type="match status" value="1"/>
</dbReference>
<dbReference type="InterPro" id="IPR045863">
    <property type="entry name" value="CorA_TM1_TM2"/>
</dbReference>
<keyword evidence="14" id="KW-1185">Reference proteome</keyword>
<evidence type="ECO:0000256" key="5">
    <source>
        <dbReference type="ARBA" id="ARBA00022692"/>
    </source>
</evidence>
<evidence type="ECO:0000256" key="6">
    <source>
        <dbReference type="ARBA" id="ARBA00022842"/>
    </source>
</evidence>
<dbReference type="InterPro" id="IPR002523">
    <property type="entry name" value="MgTranspt_CorA/ZnTranspt_ZntB"/>
</dbReference>
<dbReference type="RefSeq" id="WP_146292238.1">
    <property type="nucleotide sequence ID" value="NZ_SELH01000017.1"/>
</dbReference>
<dbReference type="OrthoDB" id="9803416at2"/>
<dbReference type="GO" id="GO:0005886">
    <property type="term" value="C:plasma membrane"/>
    <property type="evidence" value="ECO:0007669"/>
    <property type="project" value="UniProtKB-SubCell"/>
</dbReference>
<keyword evidence="8" id="KW-0406">Ion transport</keyword>
<name>A0A563DEK1_9FLAO</name>
<comment type="caution">
    <text evidence="13">The sequence shown here is derived from an EMBL/GenBank/DDBJ whole genome shotgun (WGS) entry which is preliminary data.</text>
</comment>
<comment type="similarity">
    <text evidence="2">Belongs to the CorA metal ion transporter (MIT) (TC 1.A.35) family.</text>
</comment>
<reference evidence="13 14" key="1">
    <citation type="submission" date="2019-02" db="EMBL/GenBank/DDBJ databases">
        <title>Apibacter muscae sp. nov.: a novel member of the house fly microbiota.</title>
        <authorList>
            <person name="Park R."/>
        </authorList>
    </citation>
    <scope>NUCLEOTIDE SEQUENCE [LARGE SCALE GENOMIC DNA]</scope>
    <source>
        <strain evidence="13 14">AL1</strain>
    </source>
</reference>
<accession>A0A563DEK1</accession>
<dbReference type="AlphaFoldDB" id="A0A563DEK1"/>
<dbReference type="SUPFAM" id="SSF144083">
    <property type="entry name" value="Magnesium transport protein CorA, transmembrane region"/>
    <property type="match status" value="1"/>
</dbReference>
<dbReference type="SUPFAM" id="SSF143865">
    <property type="entry name" value="CorA soluble domain-like"/>
    <property type="match status" value="1"/>
</dbReference>
<dbReference type="EMBL" id="SELH01000017">
    <property type="protein sequence ID" value="TWP28655.1"/>
    <property type="molecule type" value="Genomic_DNA"/>
</dbReference>
<gene>
    <name evidence="13" type="ORF">ETU09_04880</name>
</gene>
<protein>
    <submittedName>
        <fullName evidence="13">Magnesium transporter CorA</fullName>
    </submittedName>
</protein>
<dbReference type="GO" id="GO:0000287">
    <property type="term" value="F:magnesium ion binding"/>
    <property type="evidence" value="ECO:0007669"/>
    <property type="project" value="TreeGrafter"/>
</dbReference>
<dbReference type="Gene3D" id="1.20.58.340">
    <property type="entry name" value="Magnesium transport protein CorA, transmembrane region"/>
    <property type="match status" value="2"/>
</dbReference>
<comment type="subcellular location">
    <subcellularLocation>
        <location evidence="1">Cell membrane</location>
        <topology evidence="1">Multi-pass membrane protein</topology>
    </subcellularLocation>
</comment>
<comment type="function">
    <text evidence="11">Mediates influx of magnesium ions. Alternates between open and closed states. Activated by low cytoplasmic Mg(2+) levels. Inactive when cytoplasmic Mg(2+) levels are high.</text>
</comment>
<keyword evidence="7 12" id="KW-1133">Transmembrane helix</keyword>
<evidence type="ECO:0000256" key="9">
    <source>
        <dbReference type="ARBA" id="ARBA00023136"/>
    </source>
</evidence>
<evidence type="ECO:0000313" key="13">
    <source>
        <dbReference type="EMBL" id="TWP28655.1"/>
    </source>
</evidence>
<comment type="catalytic activity">
    <reaction evidence="10">
        <text>Mg(2+)(in) = Mg(2+)(out)</text>
        <dbReference type="Rhea" id="RHEA:29827"/>
        <dbReference type="ChEBI" id="CHEBI:18420"/>
    </reaction>
</comment>
<keyword evidence="4" id="KW-1003">Cell membrane</keyword>
<keyword evidence="9 12" id="KW-0472">Membrane</keyword>
<feature type="transmembrane region" description="Helical" evidence="12">
    <location>
        <begin position="271"/>
        <end position="291"/>
    </location>
</feature>
<dbReference type="PANTHER" id="PTHR46494">
    <property type="entry name" value="CORA FAMILY METAL ION TRANSPORTER (EUROFUNG)"/>
    <property type="match status" value="1"/>
</dbReference>
<dbReference type="Pfam" id="PF01544">
    <property type="entry name" value="CorA"/>
    <property type="match status" value="1"/>
</dbReference>
<keyword evidence="3" id="KW-0813">Transport</keyword>